<dbReference type="Pfam" id="PF23571">
    <property type="entry name" value="GH3_M"/>
    <property type="match status" value="1"/>
</dbReference>
<evidence type="ECO:0000313" key="3">
    <source>
        <dbReference type="EMBL" id="RUT14081.1"/>
    </source>
</evidence>
<name>A0AB37US31_9CYAN</name>
<dbReference type="Proteomes" id="UP000282574">
    <property type="component" value="Unassembled WGS sequence"/>
</dbReference>
<comment type="caution">
    <text evidence="3">The sequence shown here is derived from an EMBL/GenBank/DDBJ whole genome shotgun (WGS) entry which is preliminary data.</text>
</comment>
<evidence type="ECO:0000259" key="2">
    <source>
        <dbReference type="Pfam" id="PF23572"/>
    </source>
</evidence>
<dbReference type="InterPro" id="IPR055378">
    <property type="entry name" value="GH3_C"/>
</dbReference>
<evidence type="ECO:0000313" key="4">
    <source>
        <dbReference type="Proteomes" id="UP000282574"/>
    </source>
</evidence>
<evidence type="ECO:0000259" key="1">
    <source>
        <dbReference type="Pfam" id="PF23571"/>
    </source>
</evidence>
<dbReference type="EMBL" id="RSCK01000003">
    <property type="protein sequence ID" value="RUT14081.1"/>
    <property type="molecule type" value="Genomic_DNA"/>
</dbReference>
<proteinExistence type="predicted"/>
<dbReference type="GO" id="GO:0005737">
    <property type="term" value="C:cytoplasm"/>
    <property type="evidence" value="ECO:0007669"/>
    <property type="project" value="TreeGrafter"/>
</dbReference>
<dbReference type="InterPro" id="IPR055377">
    <property type="entry name" value="GH3_M"/>
</dbReference>
<dbReference type="GO" id="GO:0016881">
    <property type="term" value="F:acid-amino acid ligase activity"/>
    <property type="evidence" value="ECO:0007669"/>
    <property type="project" value="TreeGrafter"/>
</dbReference>
<dbReference type="RefSeq" id="WP_127022318.1">
    <property type="nucleotide sequence ID" value="NZ_RSCK01000003.1"/>
</dbReference>
<protein>
    <submittedName>
        <fullName evidence="3">Plant auxin-responsive GH3</fullName>
    </submittedName>
</protein>
<dbReference type="Pfam" id="PF03321">
    <property type="entry name" value="GH3"/>
    <property type="match status" value="1"/>
</dbReference>
<dbReference type="PANTHER" id="PTHR31901">
    <property type="entry name" value="GH3 DOMAIN-CONTAINING PROTEIN"/>
    <property type="match status" value="1"/>
</dbReference>
<dbReference type="Pfam" id="PF23572">
    <property type="entry name" value="GH3_C"/>
    <property type="match status" value="1"/>
</dbReference>
<dbReference type="AlphaFoldDB" id="A0AB37US31"/>
<keyword evidence="4" id="KW-1185">Reference proteome</keyword>
<organism evidence="3 4">
    <name type="scientific">Chroococcidiopsis cubana SAG 39.79</name>
    <dbReference type="NCBI Taxonomy" id="388085"/>
    <lineage>
        <taxon>Bacteria</taxon>
        <taxon>Bacillati</taxon>
        <taxon>Cyanobacteriota</taxon>
        <taxon>Cyanophyceae</taxon>
        <taxon>Chroococcidiopsidales</taxon>
        <taxon>Chroococcidiopsidaceae</taxon>
        <taxon>Chroococcidiopsis</taxon>
    </lineage>
</organism>
<dbReference type="InterPro" id="IPR004993">
    <property type="entry name" value="GH3"/>
</dbReference>
<gene>
    <name evidence="3" type="ORF">DSM107010_05640</name>
</gene>
<dbReference type="PANTHER" id="PTHR31901:SF9">
    <property type="entry name" value="GH3 DOMAIN-CONTAINING PROTEIN"/>
    <property type="match status" value="1"/>
</dbReference>
<accession>A0AB37US31</accession>
<feature type="domain" description="GH3 middle" evidence="1">
    <location>
        <begin position="384"/>
        <end position="456"/>
    </location>
</feature>
<reference evidence="3 4" key="1">
    <citation type="journal article" date="2019" name="Genome Biol. Evol.">
        <title>Day and night: Metabolic profiles and evolutionary relationships of six axenic non-marine cyanobacteria.</title>
        <authorList>
            <person name="Will S.E."/>
            <person name="Henke P."/>
            <person name="Boedeker C."/>
            <person name="Huang S."/>
            <person name="Brinkmann H."/>
            <person name="Rohde M."/>
            <person name="Jarek M."/>
            <person name="Friedl T."/>
            <person name="Seufert S."/>
            <person name="Schumacher M."/>
            <person name="Overmann J."/>
            <person name="Neumann-Schaal M."/>
            <person name="Petersen J."/>
        </authorList>
    </citation>
    <scope>NUCLEOTIDE SEQUENCE [LARGE SCALE GENOMIC DNA]</scope>
    <source>
        <strain evidence="3 4">SAG 39.79</strain>
    </source>
</reference>
<sequence>MEFIQKNILETIMALGDNSISFCFEATGELGKNLILFLLNSLGEKNLEDIRNDTLKCSEVQQTLLQSILASQQYTEYGKKYHFKNIQTIEEFRSRHPITTYKDYQLLINNIYETGDYTQLLTEPITLFQETSGTTGAIKLIPRTSSLSQSFLKVSQASESFADFYFLKPNSIFKNYRGLALVNTLPVKKSPTGIPQGTGTSVGLRQYLEKYQLIKKILSFKFSSPPSIFLIDDYESAYYCHLLFGLLDKDLTFIAANFAANVWEAIQILEKKWQQLIKDVQLGYISEELKLEKNIRSELQSLLKANPSRAKELQNEFEQGFNKILPRIWTRLSYIQCITTGSMSLYKENLSFYAGEIPFYSGTYGASEAWIGININPQREPCAYVITPHSAFFEFIPEIEIDAETPSTVTLAELIIGEKYEVVVTTVAGLYRYRLGDVIKCVDYYNQSPVVEFLYRRNSLLNLAGEKVSENVIWMALSEATEKIMIGCKIIDYTTCVKIDFTSRRYVVYIELTNSMEVLSELDSYSDRVEENLTKFNDLYKTLREANLIEKIKINIVDDSGFKKLKDRIICQNGSDSQFKMPRLLTSLELINFLNEITIN</sequence>
<feature type="domain" description="GH3 C-terminal" evidence="2">
    <location>
        <begin position="476"/>
        <end position="587"/>
    </location>
</feature>